<dbReference type="PANTHER" id="PTHR43292">
    <property type="entry name" value="ACYL-COA DEHYDROGENASE"/>
    <property type="match status" value="1"/>
</dbReference>
<feature type="domain" description="Acyl-CoA oxidase/dehydrogenase middle" evidence="8">
    <location>
        <begin position="125"/>
        <end position="219"/>
    </location>
</feature>
<protein>
    <submittedName>
        <fullName evidence="10">Acyl-CoA dehydrogenase</fullName>
    </submittedName>
</protein>
<evidence type="ECO:0000259" key="7">
    <source>
        <dbReference type="Pfam" id="PF00441"/>
    </source>
</evidence>
<gene>
    <name evidence="10" type="ORF">SAMN05414137_11352</name>
</gene>
<dbReference type="InterPro" id="IPR006091">
    <property type="entry name" value="Acyl-CoA_Oxase/DH_mid-dom"/>
</dbReference>
<comment type="cofactor">
    <cofactor evidence="1 6">
        <name>FAD</name>
        <dbReference type="ChEBI" id="CHEBI:57692"/>
    </cofactor>
</comment>
<evidence type="ECO:0000256" key="5">
    <source>
        <dbReference type="ARBA" id="ARBA00023002"/>
    </source>
</evidence>
<dbReference type="InterPro" id="IPR006089">
    <property type="entry name" value="Acyl-CoA_DH_CS"/>
</dbReference>
<evidence type="ECO:0000256" key="2">
    <source>
        <dbReference type="ARBA" id="ARBA00009347"/>
    </source>
</evidence>
<dbReference type="PROSITE" id="PS00072">
    <property type="entry name" value="ACYL_COA_DH_1"/>
    <property type="match status" value="1"/>
</dbReference>
<dbReference type="OrthoDB" id="9770681at2"/>
<dbReference type="Proteomes" id="UP000183015">
    <property type="component" value="Unassembled WGS sequence"/>
</dbReference>
<evidence type="ECO:0000256" key="4">
    <source>
        <dbReference type="ARBA" id="ARBA00022827"/>
    </source>
</evidence>
<dbReference type="InterPro" id="IPR036250">
    <property type="entry name" value="AcylCo_DH-like_C"/>
</dbReference>
<evidence type="ECO:0000256" key="1">
    <source>
        <dbReference type="ARBA" id="ARBA00001974"/>
    </source>
</evidence>
<dbReference type="Gene3D" id="1.10.540.10">
    <property type="entry name" value="Acyl-CoA dehydrogenase/oxidase, N-terminal domain"/>
    <property type="match status" value="1"/>
</dbReference>
<dbReference type="GO" id="GO:0003995">
    <property type="term" value="F:acyl-CoA dehydrogenase activity"/>
    <property type="evidence" value="ECO:0007669"/>
    <property type="project" value="InterPro"/>
</dbReference>
<keyword evidence="11" id="KW-1185">Reference proteome</keyword>
<keyword evidence="4 6" id="KW-0274">FAD</keyword>
<dbReference type="Gene3D" id="2.40.110.10">
    <property type="entry name" value="Butyryl-CoA Dehydrogenase, subunit A, domain 2"/>
    <property type="match status" value="1"/>
</dbReference>
<organism evidence="10 11">
    <name type="scientific">Streptacidiphilus jiangxiensis</name>
    <dbReference type="NCBI Taxonomy" id="235985"/>
    <lineage>
        <taxon>Bacteria</taxon>
        <taxon>Bacillati</taxon>
        <taxon>Actinomycetota</taxon>
        <taxon>Actinomycetes</taxon>
        <taxon>Kitasatosporales</taxon>
        <taxon>Streptomycetaceae</taxon>
        <taxon>Streptacidiphilus</taxon>
    </lineage>
</organism>
<dbReference type="SUPFAM" id="SSF47203">
    <property type="entry name" value="Acyl-CoA dehydrogenase C-terminal domain-like"/>
    <property type="match status" value="1"/>
</dbReference>
<dbReference type="GO" id="GO:0050660">
    <property type="term" value="F:flavin adenine dinucleotide binding"/>
    <property type="evidence" value="ECO:0007669"/>
    <property type="project" value="InterPro"/>
</dbReference>
<dbReference type="SUPFAM" id="SSF56645">
    <property type="entry name" value="Acyl-CoA dehydrogenase NM domain-like"/>
    <property type="match status" value="1"/>
</dbReference>
<comment type="similarity">
    <text evidence="2 6">Belongs to the acyl-CoA dehydrogenase family.</text>
</comment>
<dbReference type="EMBL" id="FOAZ01000013">
    <property type="protein sequence ID" value="SEL79321.1"/>
    <property type="molecule type" value="Genomic_DNA"/>
</dbReference>
<dbReference type="Gene3D" id="1.20.140.10">
    <property type="entry name" value="Butyryl-CoA Dehydrogenase, subunit A, domain 3"/>
    <property type="match status" value="1"/>
</dbReference>
<accession>A0A1H7T391</accession>
<dbReference type="InterPro" id="IPR037069">
    <property type="entry name" value="AcylCoA_DH/ox_N_sf"/>
</dbReference>
<feature type="domain" description="Acyl-CoA dehydrogenase/oxidase N-terminal" evidence="9">
    <location>
        <begin position="29"/>
        <end position="121"/>
    </location>
</feature>
<dbReference type="InterPro" id="IPR052161">
    <property type="entry name" value="Mycobact_Acyl-CoA_DH"/>
</dbReference>
<evidence type="ECO:0000313" key="11">
    <source>
        <dbReference type="Proteomes" id="UP000183015"/>
    </source>
</evidence>
<evidence type="ECO:0000313" key="10">
    <source>
        <dbReference type="EMBL" id="SEL79321.1"/>
    </source>
</evidence>
<evidence type="ECO:0000259" key="9">
    <source>
        <dbReference type="Pfam" id="PF02771"/>
    </source>
</evidence>
<feature type="domain" description="Acyl-CoA dehydrogenase/oxidase C-terminal" evidence="7">
    <location>
        <begin position="231"/>
        <end position="369"/>
    </location>
</feature>
<dbReference type="InterPro" id="IPR046373">
    <property type="entry name" value="Acyl-CoA_Oxase/DH_mid-dom_sf"/>
</dbReference>
<dbReference type="Pfam" id="PF02771">
    <property type="entry name" value="Acyl-CoA_dh_N"/>
    <property type="match status" value="1"/>
</dbReference>
<sequence>MPHSPGPDSCAELRTQVRQLTAEWRSAGRYVPRSDSWLRSFDLEFSKELAARGLIAMTYPVEFGGAARTHVERLAVTEELLRAGAPVAAHWIGDRQIGPAILRHGTRELQEEIVPAIASGKAVFCLGMSEPEAGSDLASVRTSAEAVAGGWRINGHKIWTTQAHHATHAYLLARTERTGRKHEGLTEFVVDMHAEGVTVTPIVDLSGEHHFNEVRFDNVLVPAHRVIGEVGGGWRQIVEQLSFERGGAERVLSSYPVLVELIAETARQAGDRELRALLGSLVARLAVLRRLCFEVAQAMDDGQAPVQQAAALKYLGNAFEHDVIEALRLTDLCQDPAFDSTFGQALLASPAFSLRGGAAEVLLSLIARQEARS</sequence>
<evidence type="ECO:0000259" key="8">
    <source>
        <dbReference type="Pfam" id="PF02770"/>
    </source>
</evidence>
<dbReference type="AlphaFoldDB" id="A0A1H7T391"/>
<dbReference type="eggNOG" id="COG1960">
    <property type="taxonomic scope" value="Bacteria"/>
</dbReference>
<dbReference type="InterPro" id="IPR009075">
    <property type="entry name" value="AcylCo_DH/oxidase_C"/>
</dbReference>
<evidence type="ECO:0000256" key="6">
    <source>
        <dbReference type="RuleBase" id="RU362125"/>
    </source>
</evidence>
<dbReference type="RefSeq" id="WP_052438445.1">
    <property type="nucleotide sequence ID" value="NZ_BBPN01000006.1"/>
</dbReference>
<name>A0A1H7T391_STRJI</name>
<dbReference type="Pfam" id="PF00441">
    <property type="entry name" value="Acyl-CoA_dh_1"/>
    <property type="match status" value="1"/>
</dbReference>
<keyword evidence="5 6" id="KW-0560">Oxidoreductase</keyword>
<reference evidence="11" key="1">
    <citation type="submission" date="2016-10" db="EMBL/GenBank/DDBJ databases">
        <authorList>
            <person name="Varghese N."/>
        </authorList>
    </citation>
    <scope>NUCLEOTIDE SEQUENCE [LARGE SCALE GENOMIC DNA]</scope>
    <source>
        <strain evidence="11">DSM 45096 / BCRC 16803 / CGMCC 4.1857 / CIP 109030 / JCM 12277 / KCTC 19219 / NBRC 100920 / 33214</strain>
    </source>
</reference>
<proteinExistence type="inferred from homology"/>
<dbReference type="PANTHER" id="PTHR43292:SF4">
    <property type="entry name" value="ACYL-COA DEHYDROGENASE FADE34"/>
    <property type="match status" value="1"/>
</dbReference>
<dbReference type="STRING" id="235985.SAMN05414137_11352"/>
<dbReference type="InterPro" id="IPR009100">
    <property type="entry name" value="AcylCoA_DH/oxidase_NM_dom_sf"/>
</dbReference>
<evidence type="ECO:0000256" key="3">
    <source>
        <dbReference type="ARBA" id="ARBA00022630"/>
    </source>
</evidence>
<dbReference type="InterPro" id="IPR013786">
    <property type="entry name" value="AcylCoA_DH/ox_N"/>
</dbReference>
<dbReference type="Pfam" id="PF02770">
    <property type="entry name" value="Acyl-CoA_dh_M"/>
    <property type="match status" value="1"/>
</dbReference>
<dbReference type="FunFam" id="2.40.110.10:FF:000011">
    <property type="entry name" value="Acyl-CoA dehydrogenase FadE34"/>
    <property type="match status" value="1"/>
</dbReference>
<dbReference type="GO" id="GO:0005886">
    <property type="term" value="C:plasma membrane"/>
    <property type="evidence" value="ECO:0007669"/>
    <property type="project" value="TreeGrafter"/>
</dbReference>
<keyword evidence="3 6" id="KW-0285">Flavoprotein</keyword>